<accession>A0A0F9LRI8</accession>
<feature type="non-terminal residue" evidence="2">
    <location>
        <position position="1"/>
    </location>
</feature>
<reference evidence="2" key="1">
    <citation type="journal article" date="2015" name="Nature">
        <title>Complex archaea that bridge the gap between prokaryotes and eukaryotes.</title>
        <authorList>
            <person name="Spang A."/>
            <person name="Saw J.H."/>
            <person name="Jorgensen S.L."/>
            <person name="Zaremba-Niedzwiedzka K."/>
            <person name="Martijn J."/>
            <person name="Lind A.E."/>
            <person name="van Eijk R."/>
            <person name="Schleper C."/>
            <person name="Guy L."/>
            <person name="Ettema T.J."/>
        </authorList>
    </citation>
    <scope>NUCLEOTIDE SEQUENCE</scope>
</reference>
<dbReference type="AlphaFoldDB" id="A0A0F9LRI8"/>
<name>A0A0F9LRI8_9ZZZZ</name>
<comment type="caution">
    <text evidence="2">The sequence shown here is derived from an EMBL/GenBank/DDBJ whole genome shotgun (WGS) entry which is preliminary data.</text>
</comment>
<dbReference type="EMBL" id="LAZR01006770">
    <property type="protein sequence ID" value="KKM89751.1"/>
    <property type="molecule type" value="Genomic_DNA"/>
</dbReference>
<evidence type="ECO:0000313" key="2">
    <source>
        <dbReference type="EMBL" id="KKM89751.1"/>
    </source>
</evidence>
<sequence length="298" mass="30778">DHDQIITIGGATAPTTTFSDMLWADTSVTPNVIKIRNADDSAFKALFSSDGQILTESGSTATPSHSFSGDTNTGASNPSSDTYVISTGGVENARFGTSEVVFNDASNDIDFRVESDANTHMLFVDAGNNRVGIGSVTATDGTLHIQTGSAGSVTAPAFADLAVFEDSTHSGIAILVPDASNAMLSLGSASNNNGARLVWNYDADTLELGTVKSTGKLVLVTGVGGTGLAIDASQRVGIGITSPTTSAKLEIDSTTGALLFPRMTTTQRNALTAVNGMQIYNSTDNQMQGYINGSWTAM</sequence>
<proteinExistence type="predicted"/>
<organism evidence="2">
    <name type="scientific">marine sediment metagenome</name>
    <dbReference type="NCBI Taxonomy" id="412755"/>
    <lineage>
        <taxon>unclassified sequences</taxon>
        <taxon>metagenomes</taxon>
        <taxon>ecological metagenomes</taxon>
    </lineage>
</organism>
<evidence type="ECO:0000256" key="1">
    <source>
        <dbReference type="SAM" id="MobiDB-lite"/>
    </source>
</evidence>
<gene>
    <name evidence="2" type="ORF">LCGC14_1245460</name>
</gene>
<feature type="region of interest" description="Disordered" evidence="1">
    <location>
        <begin position="55"/>
        <end position="82"/>
    </location>
</feature>
<protein>
    <submittedName>
        <fullName evidence="2">Uncharacterized protein</fullName>
    </submittedName>
</protein>